<evidence type="ECO:0000313" key="2">
    <source>
        <dbReference type="EMBL" id="KAJ7761602.1"/>
    </source>
</evidence>
<dbReference type="EMBL" id="JARJLG010000045">
    <property type="protein sequence ID" value="KAJ7761602.1"/>
    <property type="molecule type" value="Genomic_DNA"/>
</dbReference>
<dbReference type="AlphaFoldDB" id="A0AAD7JBY6"/>
<feature type="chain" id="PRO_5041916579" evidence="1">
    <location>
        <begin position="21"/>
        <end position="167"/>
    </location>
</feature>
<organism evidence="2 3">
    <name type="scientific">Mycena maculata</name>
    <dbReference type="NCBI Taxonomy" id="230809"/>
    <lineage>
        <taxon>Eukaryota</taxon>
        <taxon>Fungi</taxon>
        <taxon>Dikarya</taxon>
        <taxon>Basidiomycota</taxon>
        <taxon>Agaricomycotina</taxon>
        <taxon>Agaricomycetes</taxon>
        <taxon>Agaricomycetidae</taxon>
        <taxon>Agaricales</taxon>
        <taxon>Marasmiineae</taxon>
        <taxon>Mycenaceae</taxon>
        <taxon>Mycena</taxon>
    </lineage>
</organism>
<feature type="signal peptide" evidence="1">
    <location>
        <begin position="1"/>
        <end position="20"/>
    </location>
</feature>
<dbReference type="Proteomes" id="UP001215280">
    <property type="component" value="Unassembled WGS sequence"/>
</dbReference>
<keyword evidence="3" id="KW-1185">Reference proteome</keyword>
<sequence length="167" mass="17829">MHFYKIAVLALFPLIGNVLSAPPRRQSTAGTIVSPADGTVIAPGAAFDFDYETMADYGVSSYNYTVWLLTSPMPASLVQSNEFAQGHYFGRFAEPNYPGNPNPPNLAPAQLIMPDFSKNPGGFGTGESDSNGNFALMVIEEYATGVASVGSRFNLAINTIVYNTTTS</sequence>
<gene>
    <name evidence="2" type="ORF">DFH07DRAFT_423328</name>
</gene>
<reference evidence="2" key="1">
    <citation type="submission" date="2023-03" db="EMBL/GenBank/DDBJ databases">
        <title>Massive genome expansion in bonnet fungi (Mycena s.s.) driven by repeated elements and novel gene families across ecological guilds.</title>
        <authorList>
            <consortium name="Lawrence Berkeley National Laboratory"/>
            <person name="Harder C.B."/>
            <person name="Miyauchi S."/>
            <person name="Viragh M."/>
            <person name="Kuo A."/>
            <person name="Thoen E."/>
            <person name="Andreopoulos B."/>
            <person name="Lu D."/>
            <person name="Skrede I."/>
            <person name="Drula E."/>
            <person name="Henrissat B."/>
            <person name="Morin E."/>
            <person name="Kohler A."/>
            <person name="Barry K."/>
            <person name="LaButti K."/>
            <person name="Morin E."/>
            <person name="Salamov A."/>
            <person name="Lipzen A."/>
            <person name="Mereny Z."/>
            <person name="Hegedus B."/>
            <person name="Baldrian P."/>
            <person name="Stursova M."/>
            <person name="Weitz H."/>
            <person name="Taylor A."/>
            <person name="Grigoriev I.V."/>
            <person name="Nagy L.G."/>
            <person name="Martin F."/>
            <person name="Kauserud H."/>
        </authorList>
    </citation>
    <scope>NUCLEOTIDE SEQUENCE</scope>
    <source>
        <strain evidence="2">CBHHK188m</strain>
    </source>
</reference>
<protein>
    <submittedName>
        <fullName evidence="2">Uncharacterized protein</fullName>
    </submittedName>
</protein>
<keyword evidence="1" id="KW-0732">Signal</keyword>
<accession>A0AAD7JBY6</accession>
<proteinExistence type="predicted"/>
<evidence type="ECO:0000313" key="3">
    <source>
        <dbReference type="Proteomes" id="UP001215280"/>
    </source>
</evidence>
<comment type="caution">
    <text evidence="2">The sequence shown here is derived from an EMBL/GenBank/DDBJ whole genome shotgun (WGS) entry which is preliminary data.</text>
</comment>
<evidence type="ECO:0000256" key="1">
    <source>
        <dbReference type="SAM" id="SignalP"/>
    </source>
</evidence>
<name>A0AAD7JBY6_9AGAR</name>